<comment type="caution">
    <text evidence="2">The sequence shown here is derived from an EMBL/GenBank/DDBJ whole genome shotgun (WGS) entry which is preliminary data.</text>
</comment>
<proteinExistence type="predicted"/>
<protein>
    <recommendedName>
        <fullName evidence="1">COMM domain-containing protein</fullName>
    </recommendedName>
</protein>
<dbReference type="InterPro" id="IPR017920">
    <property type="entry name" value="COMM"/>
</dbReference>
<organism evidence="2 3">
    <name type="scientific">Blepharisma stoltei</name>
    <dbReference type="NCBI Taxonomy" id="1481888"/>
    <lineage>
        <taxon>Eukaryota</taxon>
        <taxon>Sar</taxon>
        <taxon>Alveolata</taxon>
        <taxon>Ciliophora</taxon>
        <taxon>Postciliodesmatophora</taxon>
        <taxon>Heterotrichea</taxon>
        <taxon>Heterotrichida</taxon>
        <taxon>Blepharismidae</taxon>
        <taxon>Blepharisma</taxon>
    </lineage>
</organism>
<dbReference type="Proteomes" id="UP001162131">
    <property type="component" value="Unassembled WGS sequence"/>
</dbReference>
<name>A0AAU9K1E2_9CILI</name>
<dbReference type="PROSITE" id="PS51269">
    <property type="entry name" value="COMM"/>
    <property type="match status" value="1"/>
</dbReference>
<keyword evidence="3" id="KW-1185">Reference proteome</keyword>
<accession>A0AAU9K1E2</accession>
<reference evidence="2" key="1">
    <citation type="submission" date="2021-09" db="EMBL/GenBank/DDBJ databases">
        <authorList>
            <consortium name="AG Swart"/>
            <person name="Singh M."/>
            <person name="Singh A."/>
            <person name="Seah K."/>
            <person name="Emmerich C."/>
        </authorList>
    </citation>
    <scope>NUCLEOTIDE SEQUENCE</scope>
    <source>
        <strain evidence="2">ATCC30299</strain>
    </source>
</reference>
<dbReference type="EMBL" id="CAJZBQ010000053">
    <property type="protein sequence ID" value="CAG9331180.1"/>
    <property type="molecule type" value="Genomic_DNA"/>
</dbReference>
<evidence type="ECO:0000313" key="2">
    <source>
        <dbReference type="EMBL" id="CAG9331180.1"/>
    </source>
</evidence>
<dbReference type="Pfam" id="PF07258">
    <property type="entry name" value="COMM_domain"/>
    <property type="match status" value="1"/>
</dbReference>
<sequence>METYSLQDLVKGVHDSVDYLCNYPVDFITGYNNSGLSLFYQLKPLLRSLMSDSPDASQIENKLQSEYRLNQEQARGVTEAFLLRRADIQSYMVSNVLSSCKVDNFDWNISLVMSTSNKANLGIPLLQLELSTKDENNDEQKCVLEFTFTELNDFISKLQQIQQVCLSYSSN</sequence>
<evidence type="ECO:0000313" key="3">
    <source>
        <dbReference type="Proteomes" id="UP001162131"/>
    </source>
</evidence>
<feature type="domain" description="COMM" evidence="1">
    <location>
        <begin position="101"/>
        <end position="169"/>
    </location>
</feature>
<dbReference type="AlphaFoldDB" id="A0AAU9K1E2"/>
<evidence type="ECO:0000259" key="1">
    <source>
        <dbReference type="PROSITE" id="PS51269"/>
    </source>
</evidence>
<gene>
    <name evidence="2" type="ORF">BSTOLATCC_MIC53258</name>
</gene>